<name>A0A1M5Y2Z2_9CLOT</name>
<evidence type="ECO:0000313" key="3">
    <source>
        <dbReference type="Proteomes" id="UP000184447"/>
    </source>
</evidence>
<keyword evidence="1" id="KW-1133">Transmembrane helix</keyword>
<organism evidence="2 3">
    <name type="scientific">Clostridium grantii DSM 8605</name>
    <dbReference type="NCBI Taxonomy" id="1121316"/>
    <lineage>
        <taxon>Bacteria</taxon>
        <taxon>Bacillati</taxon>
        <taxon>Bacillota</taxon>
        <taxon>Clostridia</taxon>
        <taxon>Eubacteriales</taxon>
        <taxon>Clostridiaceae</taxon>
        <taxon>Clostridium</taxon>
    </lineage>
</organism>
<protein>
    <submittedName>
        <fullName evidence="2">Uncharacterized protein</fullName>
    </submittedName>
</protein>
<dbReference type="EMBL" id="FQXM01000049">
    <property type="protein sequence ID" value="SHI06299.1"/>
    <property type="molecule type" value="Genomic_DNA"/>
</dbReference>
<accession>A0A1M5Y2Z2</accession>
<evidence type="ECO:0000313" key="2">
    <source>
        <dbReference type="EMBL" id="SHI06299.1"/>
    </source>
</evidence>
<sequence>MFSVILFIFCVSYLFGLIPGKIGTPIIFTYTGCGLLFKGLNSKPKNKFSKKLSISFGILFIIITIFVVIPVYYL</sequence>
<keyword evidence="1" id="KW-0472">Membrane</keyword>
<keyword evidence="3" id="KW-1185">Reference proteome</keyword>
<feature type="transmembrane region" description="Helical" evidence="1">
    <location>
        <begin position="6"/>
        <end position="31"/>
    </location>
</feature>
<dbReference type="AlphaFoldDB" id="A0A1M5Y2Z2"/>
<proteinExistence type="predicted"/>
<feature type="transmembrane region" description="Helical" evidence="1">
    <location>
        <begin position="52"/>
        <end position="73"/>
    </location>
</feature>
<gene>
    <name evidence="2" type="ORF">SAMN02745207_04145</name>
</gene>
<keyword evidence="1" id="KW-0812">Transmembrane</keyword>
<reference evidence="2 3" key="1">
    <citation type="submission" date="2016-11" db="EMBL/GenBank/DDBJ databases">
        <authorList>
            <person name="Jaros S."/>
            <person name="Januszkiewicz K."/>
            <person name="Wedrychowicz H."/>
        </authorList>
    </citation>
    <scope>NUCLEOTIDE SEQUENCE [LARGE SCALE GENOMIC DNA]</scope>
    <source>
        <strain evidence="2 3">DSM 8605</strain>
    </source>
</reference>
<dbReference type="Proteomes" id="UP000184447">
    <property type="component" value="Unassembled WGS sequence"/>
</dbReference>
<evidence type="ECO:0000256" key="1">
    <source>
        <dbReference type="SAM" id="Phobius"/>
    </source>
</evidence>